<dbReference type="RefSeq" id="XP_060410356.1">
    <property type="nucleotide sequence ID" value="XM_060552621.1"/>
</dbReference>
<comment type="caution">
    <text evidence="1">The sequence shown here is derived from an EMBL/GenBank/DDBJ whole genome shotgun (WGS) entry which is preliminary data.</text>
</comment>
<gene>
    <name evidence="1" type="ORF">LY79DRAFT_347146</name>
</gene>
<evidence type="ECO:0000313" key="2">
    <source>
        <dbReference type="Proteomes" id="UP001230504"/>
    </source>
</evidence>
<reference evidence="1" key="1">
    <citation type="submission" date="2021-06" db="EMBL/GenBank/DDBJ databases">
        <title>Comparative genomics, transcriptomics and evolutionary studies reveal genomic signatures of adaptation to plant cell wall in hemibiotrophic fungi.</title>
        <authorList>
            <consortium name="DOE Joint Genome Institute"/>
            <person name="Baroncelli R."/>
            <person name="Diaz J.F."/>
            <person name="Benocci T."/>
            <person name="Peng M."/>
            <person name="Battaglia E."/>
            <person name="Haridas S."/>
            <person name="Andreopoulos W."/>
            <person name="Labutti K."/>
            <person name="Pangilinan J."/>
            <person name="Floch G.L."/>
            <person name="Makela M.R."/>
            <person name="Henrissat B."/>
            <person name="Grigoriev I.V."/>
            <person name="Crouch J.A."/>
            <person name="De Vries R.P."/>
            <person name="Sukno S.A."/>
            <person name="Thon M.R."/>
        </authorList>
    </citation>
    <scope>NUCLEOTIDE SEQUENCE</scope>
    <source>
        <strain evidence="1">CBS 125086</strain>
    </source>
</reference>
<dbReference type="EMBL" id="JAHLJV010000069">
    <property type="protein sequence ID" value="KAK1579205.1"/>
    <property type="molecule type" value="Genomic_DNA"/>
</dbReference>
<dbReference type="Proteomes" id="UP001230504">
    <property type="component" value="Unassembled WGS sequence"/>
</dbReference>
<protein>
    <submittedName>
        <fullName evidence="1">Uncharacterized protein</fullName>
    </submittedName>
</protein>
<proteinExistence type="predicted"/>
<organism evidence="1 2">
    <name type="scientific">Colletotrichum navitas</name>
    <dbReference type="NCBI Taxonomy" id="681940"/>
    <lineage>
        <taxon>Eukaryota</taxon>
        <taxon>Fungi</taxon>
        <taxon>Dikarya</taxon>
        <taxon>Ascomycota</taxon>
        <taxon>Pezizomycotina</taxon>
        <taxon>Sordariomycetes</taxon>
        <taxon>Hypocreomycetidae</taxon>
        <taxon>Glomerellales</taxon>
        <taxon>Glomerellaceae</taxon>
        <taxon>Colletotrichum</taxon>
        <taxon>Colletotrichum graminicola species complex</taxon>
    </lineage>
</organism>
<name>A0AAD8PRB4_9PEZI</name>
<sequence>MAIVLPSRHNSLPILPTRCQAVCCLALTTDPFTVSMHDGLLRFHHVRLMFVPCFTQQPLTYLRKLQQGTDAVTDPTAWLSSGGRDGKSRCNHAPTHIPSLSNGLRRSQVTRAGDLLQVCLPPGFYGVVMHFHRVCGRWASHGEHEGELQGEAAG</sequence>
<dbReference type="GeneID" id="85436861"/>
<accession>A0AAD8PRB4</accession>
<evidence type="ECO:0000313" key="1">
    <source>
        <dbReference type="EMBL" id="KAK1579205.1"/>
    </source>
</evidence>
<keyword evidence="2" id="KW-1185">Reference proteome</keyword>
<dbReference type="AlphaFoldDB" id="A0AAD8PRB4"/>